<feature type="domain" description="Glycosyl hydrolase family 92" evidence="5">
    <location>
        <begin position="566"/>
        <end position="1044"/>
    </location>
</feature>
<dbReference type="GO" id="GO:0030246">
    <property type="term" value="F:carbohydrate binding"/>
    <property type="evidence" value="ECO:0007669"/>
    <property type="project" value="InterPro"/>
</dbReference>
<dbReference type="GO" id="GO:0005975">
    <property type="term" value="P:carbohydrate metabolic process"/>
    <property type="evidence" value="ECO:0007669"/>
    <property type="project" value="InterPro"/>
</dbReference>
<dbReference type="Gene3D" id="2.70.98.10">
    <property type="match status" value="1"/>
</dbReference>
<dbReference type="InterPro" id="IPR050883">
    <property type="entry name" value="PNGase"/>
</dbReference>
<organism evidence="7 8">
    <name type="scientific">Niastella yeongjuensis</name>
    <dbReference type="NCBI Taxonomy" id="354355"/>
    <lineage>
        <taxon>Bacteria</taxon>
        <taxon>Pseudomonadati</taxon>
        <taxon>Bacteroidota</taxon>
        <taxon>Chitinophagia</taxon>
        <taxon>Chitinophagales</taxon>
        <taxon>Chitinophagaceae</taxon>
        <taxon>Niastella</taxon>
    </lineage>
</organism>
<dbReference type="InterPro" id="IPR014718">
    <property type="entry name" value="GH-type_carb-bd"/>
</dbReference>
<dbReference type="GO" id="GO:0006516">
    <property type="term" value="P:glycoprotein catabolic process"/>
    <property type="evidence" value="ECO:0007669"/>
    <property type="project" value="TreeGrafter"/>
</dbReference>
<dbReference type="Gene3D" id="1.20.1610.10">
    <property type="entry name" value="alpha-1,2-mannosidases domains"/>
    <property type="match status" value="1"/>
</dbReference>
<dbReference type="Proteomes" id="UP000192610">
    <property type="component" value="Unassembled WGS sequence"/>
</dbReference>
<gene>
    <name evidence="7" type="ORF">A4H97_32740</name>
</gene>
<keyword evidence="3" id="KW-0106">Calcium</keyword>
<evidence type="ECO:0000259" key="6">
    <source>
        <dbReference type="Pfam" id="PF17678"/>
    </source>
</evidence>
<feature type="domain" description="Glycosyl hydrolase family 92 N-terminal" evidence="6">
    <location>
        <begin position="321"/>
        <end position="560"/>
    </location>
</feature>
<evidence type="ECO:0000256" key="3">
    <source>
        <dbReference type="ARBA" id="ARBA00022837"/>
    </source>
</evidence>
<accession>A0A1V9EGN7</accession>
<protein>
    <recommendedName>
        <fullName evidence="9">Alpha-1,2-mannosidase</fullName>
    </recommendedName>
</protein>
<comment type="cofactor">
    <cofactor evidence="1">
        <name>Ca(2+)</name>
        <dbReference type="ChEBI" id="CHEBI:29108"/>
    </cofactor>
</comment>
<dbReference type="PANTHER" id="PTHR12143">
    <property type="entry name" value="PEPTIDE N-GLYCANASE PNGASE -RELATED"/>
    <property type="match status" value="1"/>
</dbReference>
<name>A0A1V9EGN7_9BACT</name>
<dbReference type="EMBL" id="LVXG01000031">
    <property type="protein sequence ID" value="OQP45286.1"/>
    <property type="molecule type" value="Genomic_DNA"/>
</dbReference>
<evidence type="ECO:0000256" key="2">
    <source>
        <dbReference type="ARBA" id="ARBA00011245"/>
    </source>
</evidence>
<evidence type="ECO:0000256" key="4">
    <source>
        <dbReference type="SAM" id="SignalP"/>
    </source>
</evidence>
<dbReference type="PANTHER" id="PTHR12143:SF39">
    <property type="entry name" value="SECRETED PROTEIN"/>
    <property type="match status" value="1"/>
</dbReference>
<dbReference type="OrthoDB" id="9758101at2"/>
<dbReference type="Pfam" id="PF17678">
    <property type="entry name" value="Glyco_hydro_92N"/>
    <property type="match status" value="1"/>
</dbReference>
<dbReference type="Gene3D" id="1.20.1050.60">
    <property type="entry name" value="alpha-1,2-mannosidase"/>
    <property type="match status" value="1"/>
</dbReference>
<dbReference type="RefSeq" id="WP_081202370.1">
    <property type="nucleotide sequence ID" value="NZ_FOCZ01000004.1"/>
</dbReference>
<evidence type="ECO:0000256" key="1">
    <source>
        <dbReference type="ARBA" id="ARBA00001913"/>
    </source>
</evidence>
<dbReference type="STRING" id="354355.SAMN05660816_02449"/>
<comment type="subunit">
    <text evidence="2">Monomer.</text>
</comment>
<feature type="signal peptide" evidence="4">
    <location>
        <begin position="1"/>
        <end position="20"/>
    </location>
</feature>
<comment type="caution">
    <text evidence="7">The sequence shown here is derived from an EMBL/GenBank/DDBJ whole genome shotgun (WGS) entry which is preliminary data.</text>
</comment>
<dbReference type="InterPro" id="IPR012939">
    <property type="entry name" value="Glyco_hydro_92"/>
</dbReference>
<proteinExistence type="predicted"/>
<dbReference type="AlphaFoldDB" id="A0A1V9EGN7"/>
<evidence type="ECO:0000313" key="8">
    <source>
        <dbReference type="Proteomes" id="UP000192610"/>
    </source>
</evidence>
<dbReference type="InterPro" id="IPR005887">
    <property type="entry name" value="GH92_a_mannosidase_put"/>
</dbReference>
<keyword evidence="8" id="KW-1185">Reference proteome</keyword>
<evidence type="ECO:0000313" key="7">
    <source>
        <dbReference type="EMBL" id="OQP45286.1"/>
    </source>
</evidence>
<dbReference type="InterPro" id="IPR008928">
    <property type="entry name" value="6-hairpin_glycosidase_sf"/>
</dbReference>
<dbReference type="SUPFAM" id="SSF48208">
    <property type="entry name" value="Six-hairpin glycosidases"/>
    <property type="match status" value="1"/>
</dbReference>
<sequence>MKKNFLLLCAAIALFHCSMAQPGTNEMWSIGKNERLALAPNGYKQFIAHDFGFENKYFFVGHSVDSIDFPYVLPGPIDTWGGTWGTAGWRTNQVNILFTNSNYSADYTGNLHIALRDYAKKFLPLLKVTINDHDEYIQLTANGYDVAQQPHPGMTEPGVDTSALQGDLSKATPRTLTIPIAKGIMKQGGNRVTITILQGSWILFDHVAMDGINAIPAEKPGQLFLEQVKPAAYELTASEKRYQPLLVKCHHLSQTPQLTVLLDGKQIFSERVEKGTYQFEALMPAVTKPTNSHYKILENEKLIAAGDLTRAPQSVQTLADYVDTRMGTAHSRWMIAPGPWMPFSMVKMSPDNQSNGWQSGYDPIFESIGTFSHIHEWTVGGVGIFASNGPLKTNIGDEFKPGSGYRSAIDKRTEEAPIGYYKAQLTDYDIKAEMTATTRCGLLRFTFPQNRDSARVLIDLHIPTEYAYQLKNISLKKINDHRIEGTSHQYSSVWGRSADQDYTIHFVIEFDQPIQSIHGWVNGQVQTADSFVASNPTDAGLSVQFNAKMHPVVQVRSAISLVSLANASENLQKELAQPFGWNFNAVRDQQRTTWNDLFNRVTITSTNRLEKVRFYNALYRSICGRNTWSDVNGEWKGTDGIIHSTGGKHVALGGDAFWNTFWNLNQLWNLVTPEWSSNWAQSQLAMYKANGWLAKGPAAMNYIPVMVAEHEIPQIVSAWQMGIRDFDGGHALKAAVKMQTTPGQKVFQGYAGNADLESYLQHHYVPYDKGRFSNSMEYSFDDWTVGQLARSLGDSTTWRQFNERGYWWKNVIDTAGYCHLKDSNGKWADNFDPFKSGANKQYVEGNAWQLTFFVPQDVPALIKSIGKDKFINRLQWGFQQSEPWRFNGMNDQYWDYPVVQGNQQSMHFAFLFNWAGKPWLTQQWSRSILDRFYGYTTNDAYLGDEDQGQLSAWLVMATLGLFQTDGGCNTNPIYEIGSPLFTQTTINLGNRYGRGKQFTLIAKNASRTNQYVQKATLNGKVLNSFRFPATALLKGGSLVLEMGPAPNEHWGIE</sequence>
<evidence type="ECO:0000259" key="5">
    <source>
        <dbReference type="Pfam" id="PF07971"/>
    </source>
</evidence>
<dbReference type="GO" id="GO:0000224">
    <property type="term" value="F:peptide-N4-(N-acetyl-beta-glucosaminyl)asparagine amidase activity"/>
    <property type="evidence" value="ECO:0007669"/>
    <property type="project" value="TreeGrafter"/>
</dbReference>
<evidence type="ECO:0008006" key="9">
    <source>
        <dbReference type="Google" id="ProtNLM"/>
    </source>
</evidence>
<reference evidence="8" key="1">
    <citation type="submission" date="2016-04" db="EMBL/GenBank/DDBJ databases">
        <authorList>
            <person name="Chen L."/>
            <person name="Zhuang W."/>
            <person name="Wang G."/>
        </authorList>
    </citation>
    <scope>NUCLEOTIDE SEQUENCE [LARGE SCALE GENOMIC DNA]</scope>
    <source>
        <strain evidence="8">17621</strain>
    </source>
</reference>
<dbReference type="InterPro" id="IPR041371">
    <property type="entry name" value="GH92_N"/>
</dbReference>
<dbReference type="Pfam" id="PF07971">
    <property type="entry name" value="Glyco_hydro_92"/>
    <property type="match status" value="1"/>
</dbReference>
<dbReference type="NCBIfam" id="TIGR01180">
    <property type="entry name" value="aman2_put"/>
    <property type="match status" value="1"/>
</dbReference>
<dbReference type="GO" id="GO:0005829">
    <property type="term" value="C:cytosol"/>
    <property type="evidence" value="ECO:0007669"/>
    <property type="project" value="TreeGrafter"/>
</dbReference>
<feature type="chain" id="PRO_5010701469" description="Alpha-1,2-mannosidase" evidence="4">
    <location>
        <begin position="21"/>
        <end position="1053"/>
    </location>
</feature>
<keyword evidence="4" id="KW-0732">Signal</keyword>
<dbReference type="Gene3D" id="3.30.2080.10">
    <property type="entry name" value="GH92 mannosidase domain"/>
    <property type="match status" value="1"/>
</dbReference>